<proteinExistence type="predicted"/>
<feature type="region of interest" description="Disordered" evidence="2">
    <location>
        <begin position="630"/>
        <end position="949"/>
    </location>
</feature>
<feature type="compositionally biased region" description="Basic and acidic residues" evidence="2">
    <location>
        <begin position="806"/>
        <end position="817"/>
    </location>
</feature>
<feature type="compositionally biased region" description="Basic and acidic residues" evidence="2">
    <location>
        <begin position="892"/>
        <end position="901"/>
    </location>
</feature>
<feature type="compositionally biased region" description="Basic and acidic residues" evidence="2">
    <location>
        <begin position="787"/>
        <end position="796"/>
    </location>
</feature>
<comment type="caution">
    <text evidence="3">The sequence shown here is derived from an EMBL/GenBank/DDBJ whole genome shotgun (WGS) entry which is preliminary data.</text>
</comment>
<feature type="region of interest" description="Disordered" evidence="2">
    <location>
        <begin position="1376"/>
        <end position="1452"/>
    </location>
</feature>
<dbReference type="EMBL" id="JAVFWL010000005">
    <property type="protein sequence ID" value="KAK6758249.1"/>
    <property type="molecule type" value="Genomic_DNA"/>
</dbReference>
<feature type="region of interest" description="Disordered" evidence="2">
    <location>
        <begin position="158"/>
        <end position="180"/>
    </location>
</feature>
<sequence length="1738" mass="193783">MDGSSNLEGLIHSALEDVTRNLDKTEFNLRSLATRSIDGRSNLKELIHSALDDVTRYLDRTELNLKSLAENPYVNARSDPSPASMTDVPRASNLQDSTSAYVRIPHKCVLNHQEYTSRPKLGLDWILSTDPSKVQNAEPPTSVGSFKEIPQLEWILDTKRDPSHSQHRRPEPPLTTKPRPAKDLEWIISTNASQPTRTKIVHPEVNEQKGSSEWILKTNPEVHNHGNVDDPMHSLEESKRLSMEEENQIRSAKVASTPGFANPDVHKTEQEEFGINAVALESPNPQQLGQQPPLSPNPRPAKDLEWIISTNASQPTQTKIVHPEVNGQKGSSDWILRTNPEVHNHGNVDDPMHSLEESKRLSMEEENQIRSAKVASTPGFANPDVHKTEQEEFGINAVALESPNPQQLGQQPPLSPNPRPAKEMDWIFSTNASQPTQTKIVHPEVNGQKGSTDWILRTNPEVHNHGNVDDPMHSLEESKRLSMKEENQIRSAKVASTPGFANPDVHKTEQEEFGINAVALESPNPQQLGQQPPLSPNPRPAKDLEWIISTNASQPTQTKIVHPEVNGQKGSSDWILRTNPEVHNHGNVDDPMHSLEESKRLSMEEENQISSAKIGPTPRFDDLDVQKDLKTTSAQTEQQPAHRHDTLTTTIKPEVDRTAIENGSEPITAPQEVQKASSGSQEELKTAREPELSLVGPGASSQEELKTAREPEVSFVGPRASSQEELKTAREPELSLVGPGASSQEELKTAREPEVSFVGPRASSQEELKTAREPELSLVGPGASSQEELKTAREPEVSFVGPRASSQEELKTAREPELSLVGPGASSQEELKTAREPEVSFVGPRASSQEELKTAREPELSLVGPGASSKEELKTAREPELSLVGPGASSQEELKTAREPEVSFVGPRASSQEELKTAREPELSLVGPGASSQEELKTAREPDTKNVSSKQDLVENALKTAIETSAERADTFRKRRSSERTCKSPNFLGFDDEQIKSSEFISPKSVASAVAGKFEITPKYSSYFTLHRRFHPQTLNESERSAGHRSTKSERNIAHADSHRNARRVRSFQSDVSLQNAAKAVSYARIRLKNKAAYLKARRKKRSMSGHHRVDHKTEIKPTEDVIVDNHLIQLGPLRAPISIDSKRSVGQNGEQTNLRQVLRIYGSGHVEEPYDNLPRRTSTRYIRGAVASVKYGTNMIEIALHNSAIQSARRGQASNWIFTHARDVHTTPLVFGKTVLVNESSPAPFCLSVAAPFWVSVYQEQSKFNIPKGGERMRESIEVRSCKDSGIPLYEMKPLVNTSNPLFREHVYLGKGVIRIDRDLLVPVDQELREFYSNFVNNSLIRQYRVELPWRQMKNQLEHGIPRAPQITDIHTTVREDTTLRKHQKPYKDDADYKRLGRPRKKSRVRRRLPPQSSDLTGTTHLTSGETIERPDSWRTADWVSSGTTTPTMTMSASELRATESYIKNPDLPTSRNFIPRRNRMQKSRTAAASGVILSDRENSPAQLSEKEIFVGRRKKSDLPSWVSTKIGRQQQRSEKETLILGPPAKLSTARAAESLESRQAKTSEKKDTLHVDGTQKSENENENENSRALPKSPADFFNYSDVSERAKNEVVTAHAFTPVLLRVRKDKAKPLKKTKSVSYRFRTPSREKSRKSVSSKTSKKKRKPRSAASDAVVNAMADALERPPNDDIVIHQKLADDSMKLELHLSTKMKGANQNAGATQFQAHKITVQGENVYNQ</sequence>
<feature type="compositionally biased region" description="Basic and acidic residues" evidence="2">
    <location>
        <begin position="934"/>
        <end position="944"/>
    </location>
</feature>
<feature type="compositionally biased region" description="Basic and acidic residues" evidence="2">
    <location>
        <begin position="722"/>
        <end position="733"/>
    </location>
</feature>
<gene>
    <name evidence="3" type="primary">Necator_chrV.g20625</name>
    <name evidence="3" type="ORF">RB195_015832</name>
</gene>
<feature type="compositionally biased region" description="Basic and acidic residues" evidence="2">
    <location>
        <begin position="848"/>
        <end position="859"/>
    </location>
</feature>
<feature type="region of interest" description="Disordered" evidence="2">
    <location>
        <begin position="1521"/>
        <end position="1596"/>
    </location>
</feature>
<protein>
    <submittedName>
        <fullName evidence="3">Uncharacterized protein</fullName>
    </submittedName>
</protein>
<feature type="region of interest" description="Disordered" evidence="2">
    <location>
        <begin position="1034"/>
        <end position="1062"/>
    </location>
</feature>
<feature type="compositionally biased region" description="Basic and acidic residues" evidence="2">
    <location>
        <begin position="911"/>
        <end position="922"/>
    </location>
</feature>
<feature type="compositionally biased region" description="Basic residues" evidence="2">
    <location>
        <begin position="1397"/>
        <end position="1410"/>
    </location>
</feature>
<evidence type="ECO:0000313" key="3">
    <source>
        <dbReference type="EMBL" id="KAK6758249.1"/>
    </source>
</evidence>
<feature type="region of interest" description="Disordered" evidence="2">
    <location>
        <begin position="1631"/>
        <end position="1672"/>
    </location>
</feature>
<feature type="compositionally biased region" description="Basic and acidic residues" evidence="2">
    <location>
        <begin position="682"/>
        <end position="691"/>
    </location>
</feature>
<feature type="compositionally biased region" description="Basic and acidic residues" evidence="2">
    <location>
        <begin position="158"/>
        <end position="171"/>
    </location>
</feature>
<feature type="coiled-coil region" evidence="1">
    <location>
        <begin position="15"/>
        <end position="71"/>
    </location>
</feature>
<feature type="compositionally biased region" description="Basic and acidic residues" evidence="2">
    <location>
        <begin position="1376"/>
        <end position="1396"/>
    </location>
</feature>
<evidence type="ECO:0000256" key="1">
    <source>
        <dbReference type="SAM" id="Coils"/>
    </source>
</evidence>
<feature type="compositionally biased region" description="Polar residues" evidence="2">
    <location>
        <begin position="1413"/>
        <end position="1427"/>
    </location>
</feature>
<feature type="compositionally biased region" description="Basic and acidic residues" evidence="2">
    <location>
        <begin position="1037"/>
        <end position="1060"/>
    </location>
</feature>
<feature type="compositionally biased region" description="Basic residues" evidence="2">
    <location>
        <begin position="1650"/>
        <end position="1667"/>
    </location>
</feature>
<accession>A0ABR1E6D1</accession>
<keyword evidence="1" id="KW-0175">Coiled coil</keyword>
<feature type="compositionally biased region" description="Basic and acidic residues" evidence="2">
    <location>
        <begin position="829"/>
        <end position="838"/>
    </location>
</feature>
<evidence type="ECO:0000313" key="4">
    <source>
        <dbReference type="Proteomes" id="UP001303046"/>
    </source>
</evidence>
<evidence type="ECO:0000256" key="2">
    <source>
        <dbReference type="SAM" id="MobiDB-lite"/>
    </source>
</evidence>
<feature type="compositionally biased region" description="Basic and acidic residues" evidence="2">
    <location>
        <begin position="764"/>
        <end position="775"/>
    </location>
</feature>
<feature type="compositionally biased region" description="Polar residues" evidence="2">
    <location>
        <begin position="1523"/>
        <end position="1532"/>
    </location>
</feature>
<feature type="compositionally biased region" description="Basic and acidic residues" evidence="2">
    <location>
        <begin position="703"/>
        <end position="712"/>
    </location>
</feature>
<feature type="compositionally biased region" description="Low complexity" evidence="2">
    <location>
        <begin position="1442"/>
        <end position="1452"/>
    </location>
</feature>
<organism evidence="3 4">
    <name type="scientific">Necator americanus</name>
    <name type="common">Human hookworm</name>
    <dbReference type="NCBI Taxonomy" id="51031"/>
    <lineage>
        <taxon>Eukaryota</taxon>
        <taxon>Metazoa</taxon>
        <taxon>Ecdysozoa</taxon>
        <taxon>Nematoda</taxon>
        <taxon>Chromadorea</taxon>
        <taxon>Rhabditida</taxon>
        <taxon>Rhabditina</taxon>
        <taxon>Rhabditomorpha</taxon>
        <taxon>Strongyloidea</taxon>
        <taxon>Ancylostomatidae</taxon>
        <taxon>Bunostominae</taxon>
        <taxon>Necator</taxon>
    </lineage>
</organism>
<dbReference type="Proteomes" id="UP001303046">
    <property type="component" value="Unassembled WGS sequence"/>
</dbReference>
<keyword evidence="4" id="KW-1185">Reference proteome</keyword>
<feature type="compositionally biased region" description="Basic and acidic residues" evidence="2">
    <location>
        <begin position="1555"/>
        <end position="1581"/>
    </location>
</feature>
<reference evidence="3 4" key="1">
    <citation type="submission" date="2023-08" db="EMBL/GenBank/DDBJ databases">
        <title>A Necator americanus chromosomal reference genome.</title>
        <authorList>
            <person name="Ilik V."/>
            <person name="Petrzelkova K.J."/>
            <person name="Pardy F."/>
            <person name="Fuh T."/>
            <person name="Niatou-Singa F.S."/>
            <person name="Gouil Q."/>
            <person name="Baker L."/>
            <person name="Ritchie M.E."/>
            <person name="Jex A.R."/>
            <person name="Gazzola D."/>
            <person name="Li H."/>
            <person name="Toshio Fujiwara R."/>
            <person name="Zhan B."/>
            <person name="Aroian R.V."/>
            <person name="Pafco B."/>
            <person name="Schwarz E.M."/>
        </authorList>
    </citation>
    <scope>NUCLEOTIDE SEQUENCE [LARGE SCALE GENOMIC DNA]</scope>
    <source>
        <strain evidence="3 4">Aroian</strain>
        <tissue evidence="3">Whole animal</tissue>
    </source>
</reference>
<feature type="compositionally biased region" description="Basic and acidic residues" evidence="2">
    <location>
        <begin position="745"/>
        <end position="754"/>
    </location>
</feature>
<name>A0ABR1E6D1_NECAM</name>
<feature type="compositionally biased region" description="Basic and acidic residues" evidence="2">
    <location>
        <begin position="869"/>
        <end position="880"/>
    </location>
</feature>